<dbReference type="Gene3D" id="3.90.1210.10">
    <property type="entry name" value="Antifreeze-like/N-acetylneuraminic acid synthase C-terminal domain"/>
    <property type="match status" value="1"/>
</dbReference>
<organism evidence="2 3">
    <name type="scientific">Eubacterium callanderi</name>
    <dbReference type="NCBI Taxonomy" id="53442"/>
    <lineage>
        <taxon>Bacteria</taxon>
        <taxon>Bacillati</taxon>
        <taxon>Bacillota</taxon>
        <taxon>Clostridia</taxon>
        <taxon>Eubacteriales</taxon>
        <taxon>Eubacteriaceae</taxon>
        <taxon>Eubacterium</taxon>
    </lineage>
</organism>
<dbReference type="SMART" id="SM00858">
    <property type="entry name" value="SAF"/>
    <property type="match status" value="1"/>
</dbReference>
<feature type="domain" description="AFP-like" evidence="1">
    <location>
        <begin position="297"/>
        <end position="356"/>
    </location>
</feature>
<evidence type="ECO:0000313" key="2">
    <source>
        <dbReference type="EMBL" id="SHM07688.1"/>
    </source>
</evidence>
<dbReference type="Gene3D" id="3.20.20.70">
    <property type="entry name" value="Aldolase class I"/>
    <property type="match status" value="1"/>
</dbReference>
<dbReference type="SUPFAM" id="SSF51269">
    <property type="entry name" value="AFP III-like domain"/>
    <property type="match status" value="1"/>
</dbReference>
<dbReference type="PANTHER" id="PTHR42966:SF2">
    <property type="entry name" value="PSEUDAMINIC ACID SYNTHASE"/>
    <property type="match status" value="1"/>
</dbReference>
<sequence length="356" mass="39916">MKEIQIGSKTVGLNHQPYFIADVAANHDGDIHRAFKLIELAKESGADAAKFQNFKAKTIVSKSGFEKMGGQLSHQAAWKKSVFEVYQDASIPDDWTALLKEKCDEVGIEYMTSPYDYASVDHAAPYLNVYKIGSGDITWTQIIEYIACKGKPVILATGASSMEDVERAVESIQKYNSELILMQCNTNYTADPENFKYINLAVLKEYGKIFPDAVLGLSDHTIGYATVLGAIAYGARVIEKHFTDDKTRNGPDHKFSTLPDEWKEMVKASNELFYALGDGIKKIENNEKETAVVQRRALYYCTDLQKGHKIIEQDLIALRPIKPDELPPYKEKQLLGRILAKNVQADAPVQEEDFEC</sequence>
<accession>A0AB74F2K6</accession>
<dbReference type="PROSITE" id="PS50844">
    <property type="entry name" value="AFP_LIKE"/>
    <property type="match status" value="1"/>
</dbReference>
<dbReference type="InterPro" id="IPR013785">
    <property type="entry name" value="Aldolase_TIM"/>
</dbReference>
<dbReference type="InterPro" id="IPR051690">
    <property type="entry name" value="PseI-like"/>
</dbReference>
<name>A0AB74F2K6_9FIRM</name>
<dbReference type="Proteomes" id="UP000184012">
    <property type="component" value="Unassembled WGS sequence"/>
</dbReference>
<proteinExistence type="predicted"/>
<reference evidence="2 3" key="1">
    <citation type="submission" date="2016-11" db="EMBL/GenBank/DDBJ databases">
        <authorList>
            <person name="Varghese N."/>
            <person name="Submissions S."/>
        </authorList>
    </citation>
    <scope>NUCLEOTIDE SEQUENCE [LARGE SCALE GENOMIC DNA]</scope>
    <source>
        <strain evidence="2 3">FD</strain>
    </source>
</reference>
<dbReference type="GO" id="GO:0047444">
    <property type="term" value="F:N-acylneuraminate-9-phosphate synthase activity"/>
    <property type="evidence" value="ECO:0007669"/>
    <property type="project" value="TreeGrafter"/>
</dbReference>
<dbReference type="RefSeq" id="WP_013380990.1">
    <property type="nucleotide sequence ID" value="NC_014624.2"/>
</dbReference>
<dbReference type="SUPFAM" id="SSF51569">
    <property type="entry name" value="Aldolase"/>
    <property type="match status" value="1"/>
</dbReference>
<dbReference type="GO" id="GO:0016051">
    <property type="term" value="P:carbohydrate biosynthetic process"/>
    <property type="evidence" value="ECO:0007669"/>
    <property type="project" value="InterPro"/>
</dbReference>
<dbReference type="InterPro" id="IPR013974">
    <property type="entry name" value="SAF"/>
</dbReference>
<dbReference type="AlphaFoldDB" id="A0AB74F2K6"/>
<dbReference type="Pfam" id="PF08666">
    <property type="entry name" value="SAF"/>
    <property type="match status" value="1"/>
</dbReference>
<dbReference type="InterPro" id="IPR013132">
    <property type="entry name" value="PseI/NeuA/B-like_N"/>
</dbReference>
<gene>
    <name evidence="2" type="ORF">SAMN04515649_1119</name>
</gene>
<dbReference type="CDD" id="cd11615">
    <property type="entry name" value="SAF_NeuB_like"/>
    <property type="match status" value="1"/>
</dbReference>
<dbReference type="Pfam" id="PF03102">
    <property type="entry name" value="NeuB"/>
    <property type="match status" value="1"/>
</dbReference>
<dbReference type="EMBL" id="FRBP01000011">
    <property type="protein sequence ID" value="SHM07688.1"/>
    <property type="molecule type" value="Genomic_DNA"/>
</dbReference>
<evidence type="ECO:0000259" key="1">
    <source>
        <dbReference type="PROSITE" id="PS50844"/>
    </source>
</evidence>
<dbReference type="GeneID" id="68363727"/>
<protein>
    <submittedName>
        <fullName evidence="2">N-acetylneuraminate synthase</fullName>
    </submittedName>
</protein>
<dbReference type="InterPro" id="IPR006190">
    <property type="entry name" value="SAF_AFP_Neu5Ac"/>
</dbReference>
<dbReference type="PANTHER" id="PTHR42966">
    <property type="entry name" value="N-ACETYLNEURAMINATE SYNTHASE"/>
    <property type="match status" value="1"/>
</dbReference>
<dbReference type="InterPro" id="IPR057736">
    <property type="entry name" value="SAF_PseI/NeuA/NeuB"/>
</dbReference>
<dbReference type="InterPro" id="IPR036732">
    <property type="entry name" value="AFP_Neu5c_C_sf"/>
</dbReference>
<comment type="caution">
    <text evidence="2">The sequence shown here is derived from an EMBL/GenBank/DDBJ whole genome shotgun (WGS) entry which is preliminary data.</text>
</comment>
<evidence type="ECO:0000313" key="3">
    <source>
        <dbReference type="Proteomes" id="UP000184012"/>
    </source>
</evidence>